<accession>A0A1M6S9N0</accession>
<evidence type="ECO:0000313" key="2">
    <source>
        <dbReference type="Proteomes" id="UP000184130"/>
    </source>
</evidence>
<gene>
    <name evidence="1" type="ORF">SAMN05216463_10357</name>
</gene>
<dbReference type="Proteomes" id="UP000184130">
    <property type="component" value="Unassembled WGS sequence"/>
</dbReference>
<dbReference type="AlphaFoldDB" id="A0A1M6S9N0"/>
<name>A0A1M6S9N0_XYLRU</name>
<reference evidence="1 2" key="1">
    <citation type="submission" date="2016-11" db="EMBL/GenBank/DDBJ databases">
        <authorList>
            <person name="Jaros S."/>
            <person name="Januszkiewicz K."/>
            <person name="Wedrychowicz H."/>
        </authorList>
    </citation>
    <scope>NUCLEOTIDE SEQUENCE [LARGE SCALE GENOMIC DNA]</scope>
    <source>
        <strain evidence="1 2">KHT3</strain>
    </source>
</reference>
<protein>
    <submittedName>
        <fullName evidence="1">Uncharacterized protein</fullName>
    </submittedName>
</protein>
<evidence type="ECO:0000313" key="1">
    <source>
        <dbReference type="EMBL" id="SHK41370.1"/>
    </source>
</evidence>
<dbReference type="EMBL" id="FRBD01000003">
    <property type="protein sequence ID" value="SHK41370.1"/>
    <property type="molecule type" value="Genomic_DNA"/>
</dbReference>
<sequence>MVDHISIDVTDAKQCAVPKDKFRINKYNFGTPFEDLVHTSAPYLHFQVLQPKDEEQRDKAIAYFNEHGKLYATSVNSMDILLYVGCTESIYIKSSIAEVDPEEFKSLIAQAYHWFRFYGKEDQDEK</sequence>
<proteinExistence type="predicted"/>
<dbReference type="RefSeq" id="WP_073204813.1">
    <property type="nucleotide sequence ID" value="NZ_FRBD01000003.1"/>
</dbReference>
<organism evidence="1 2">
    <name type="scientific">Xylanibacter ruminicola</name>
    <name type="common">Prevotella ruminicola</name>
    <dbReference type="NCBI Taxonomy" id="839"/>
    <lineage>
        <taxon>Bacteria</taxon>
        <taxon>Pseudomonadati</taxon>
        <taxon>Bacteroidota</taxon>
        <taxon>Bacteroidia</taxon>
        <taxon>Bacteroidales</taxon>
        <taxon>Prevotellaceae</taxon>
        <taxon>Xylanibacter</taxon>
    </lineage>
</organism>